<gene>
    <name evidence="1" type="ORF">RBWH47_05833</name>
</gene>
<dbReference type="EMBL" id="AFAR01000195">
    <property type="protein sequence ID" value="EGF26109.1"/>
    <property type="molecule type" value="Genomic_DNA"/>
</dbReference>
<protein>
    <submittedName>
        <fullName evidence="1">Uncharacterized protein</fullName>
    </submittedName>
</protein>
<accession>F2AW40</accession>
<evidence type="ECO:0000313" key="1">
    <source>
        <dbReference type="EMBL" id="EGF26109.1"/>
    </source>
</evidence>
<dbReference type="PATRIC" id="fig|991778.3.peg.4182"/>
<name>F2AW40_RHOBT</name>
<proteinExistence type="predicted"/>
<reference evidence="1 2" key="1">
    <citation type="journal article" date="2013" name="Mar. Genomics">
        <title>Expression of sulfatases in Rhodopirellula baltica and the diversity of sulfatases in the genus Rhodopirellula.</title>
        <authorList>
            <person name="Wegner C.E."/>
            <person name="Richter-Heitmann T."/>
            <person name="Klindworth A."/>
            <person name="Klockow C."/>
            <person name="Richter M."/>
            <person name="Achstetter T."/>
            <person name="Glockner F.O."/>
            <person name="Harder J."/>
        </authorList>
    </citation>
    <scope>NUCLEOTIDE SEQUENCE [LARGE SCALE GENOMIC DNA]</scope>
    <source>
        <strain evidence="1 2">WH47</strain>
    </source>
</reference>
<sequence length="41" mass="4824">MIDERNDESLMKSDFQLIYVHKAGSWGLQTSDHGRRFAIRD</sequence>
<evidence type="ECO:0000313" key="2">
    <source>
        <dbReference type="Proteomes" id="UP000006222"/>
    </source>
</evidence>
<dbReference type="Proteomes" id="UP000006222">
    <property type="component" value="Unassembled WGS sequence"/>
</dbReference>
<comment type="caution">
    <text evidence="1">The sequence shown here is derived from an EMBL/GenBank/DDBJ whole genome shotgun (WGS) entry which is preliminary data.</text>
</comment>
<organism evidence="1 2">
    <name type="scientific">Rhodopirellula baltica WH47</name>
    <dbReference type="NCBI Taxonomy" id="991778"/>
    <lineage>
        <taxon>Bacteria</taxon>
        <taxon>Pseudomonadati</taxon>
        <taxon>Planctomycetota</taxon>
        <taxon>Planctomycetia</taxon>
        <taxon>Pirellulales</taxon>
        <taxon>Pirellulaceae</taxon>
        <taxon>Rhodopirellula</taxon>
    </lineage>
</organism>
<dbReference type="AlphaFoldDB" id="F2AW40"/>